<evidence type="ECO:0000313" key="2">
    <source>
        <dbReference type="Proteomes" id="UP000252182"/>
    </source>
</evidence>
<dbReference type="InterPro" id="IPR045584">
    <property type="entry name" value="Pilin-like"/>
</dbReference>
<keyword evidence="2" id="KW-1185">Reference proteome</keyword>
<sequence>MLELLVVIAIIGVLSSLAVGRYQDYIISSNRHAAQTRLLMAQQAMERYFLRANTYVGAALPALDPNEPYVLAFAAGFPTATTYQISARQTGLPDLDCGTLSINETGQRFSTGALPLGDCWR</sequence>
<protein>
    <submittedName>
        <fullName evidence="1">Uncharacterized protein</fullName>
    </submittedName>
</protein>
<dbReference type="Gene3D" id="3.30.700.10">
    <property type="entry name" value="Glycoprotein, Type 4 Pilin"/>
    <property type="match status" value="1"/>
</dbReference>
<reference evidence="2" key="1">
    <citation type="submission" date="2018-07" db="EMBL/GenBank/DDBJ databases">
        <authorList>
            <person name="Kim H."/>
        </authorList>
    </citation>
    <scope>NUCLEOTIDE SEQUENCE [LARGE SCALE GENOMIC DNA]</scope>
    <source>
        <strain evidence="2">F02</strain>
    </source>
</reference>
<proteinExistence type="predicted"/>
<dbReference type="GO" id="GO:0043683">
    <property type="term" value="P:type IV pilus assembly"/>
    <property type="evidence" value="ECO:0007669"/>
    <property type="project" value="InterPro"/>
</dbReference>
<dbReference type="AlphaFoldDB" id="A0A345DBD3"/>
<name>A0A345DBD3_9BURK</name>
<accession>A0A345DBD3</accession>
<gene>
    <name evidence="1" type="ORF">DTO96_101402</name>
</gene>
<dbReference type="Proteomes" id="UP000252182">
    <property type="component" value="Chromosome"/>
</dbReference>
<dbReference type="Pfam" id="PF16732">
    <property type="entry name" value="ComP_DUS"/>
    <property type="match status" value="1"/>
</dbReference>
<dbReference type="SUPFAM" id="SSF54523">
    <property type="entry name" value="Pili subunits"/>
    <property type="match status" value="1"/>
</dbReference>
<dbReference type="EMBL" id="CP031124">
    <property type="protein sequence ID" value="AXF85671.1"/>
    <property type="molecule type" value="Genomic_DNA"/>
</dbReference>
<evidence type="ECO:0000313" key="1">
    <source>
        <dbReference type="EMBL" id="AXF85671.1"/>
    </source>
</evidence>
<organism evidence="1 2">
    <name type="scientific">Ephemeroptericola cinctiostellae</name>
    <dbReference type="NCBI Taxonomy" id="2268024"/>
    <lineage>
        <taxon>Bacteria</taxon>
        <taxon>Pseudomonadati</taxon>
        <taxon>Pseudomonadota</taxon>
        <taxon>Betaproteobacteria</taxon>
        <taxon>Burkholderiales</taxon>
        <taxon>Burkholderiaceae</taxon>
        <taxon>Ephemeroptericola</taxon>
    </lineage>
</organism>
<dbReference type="InterPro" id="IPR031982">
    <property type="entry name" value="PilE-like"/>
</dbReference>
<dbReference type="KEGG" id="hyf:DTO96_101402"/>